<dbReference type="EMBL" id="CABFNS010000933">
    <property type="protein sequence ID" value="VUC36762.1"/>
    <property type="molecule type" value="Genomic_DNA"/>
</dbReference>
<evidence type="ECO:0000313" key="2">
    <source>
        <dbReference type="Proteomes" id="UP000766486"/>
    </source>
</evidence>
<keyword evidence="2" id="KW-1185">Reference proteome</keyword>
<dbReference type="Proteomes" id="UP000766486">
    <property type="component" value="Unassembled WGS sequence"/>
</dbReference>
<proteinExistence type="predicted"/>
<gene>
    <name evidence="1" type="ORF">CLO192961_LOCUS451947</name>
</gene>
<comment type="caution">
    <text evidence="1">The sequence shown here is derived from an EMBL/GenBank/DDBJ whole genome shotgun (WGS) entry which is preliminary data.</text>
</comment>
<sequence length="303" mass="35072">MDSSLASCRVFSTPELFDEILLSVDYMGTLVASVSLVCKAWNQHVNESPAIQRALFFLPGCSKALSDENAETFFVVNPLLRMHFGPLIHEPLNFSRDNIWTRRARAATDGFDIKELKGMGLSISRGDGNQADERFARKEASWRRMLITQPPIRTVAYLPINNAFDPPVHPLERIRLPEGLRMGRLWDTIYHALWTSHQDDVERRGVRMALRVGTGSSLRWSNIARCCSKLPSADMEVDLFFQKIEYNLWPTDDEADRPSRRGYKVNWDKMQSQIRSKFYSEGYDEERVFPNETQGKEVFEEWW</sequence>
<name>A0ABY6UZ85_BIOOC</name>
<organism evidence="1 2">
    <name type="scientific">Bionectria ochroleuca</name>
    <name type="common">Gliocladium roseum</name>
    <dbReference type="NCBI Taxonomy" id="29856"/>
    <lineage>
        <taxon>Eukaryota</taxon>
        <taxon>Fungi</taxon>
        <taxon>Dikarya</taxon>
        <taxon>Ascomycota</taxon>
        <taxon>Pezizomycotina</taxon>
        <taxon>Sordariomycetes</taxon>
        <taxon>Hypocreomycetidae</taxon>
        <taxon>Hypocreales</taxon>
        <taxon>Bionectriaceae</taxon>
        <taxon>Clonostachys</taxon>
    </lineage>
</organism>
<reference evidence="1 2" key="1">
    <citation type="submission" date="2019-06" db="EMBL/GenBank/DDBJ databases">
        <authorList>
            <person name="Broberg M."/>
        </authorList>
    </citation>
    <scope>NUCLEOTIDE SEQUENCE [LARGE SCALE GENOMIC DNA]</scope>
</reference>
<protein>
    <recommendedName>
        <fullName evidence="3">F-box domain-containing protein</fullName>
    </recommendedName>
</protein>
<evidence type="ECO:0000313" key="1">
    <source>
        <dbReference type="EMBL" id="VUC36762.1"/>
    </source>
</evidence>
<accession>A0ABY6UZ85</accession>
<evidence type="ECO:0008006" key="3">
    <source>
        <dbReference type="Google" id="ProtNLM"/>
    </source>
</evidence>